<organism evidence="3 4">
    <name type="scientific">Wolbachia pipientis</name>
    <dbReference type="NCBI Taxonomy" id="955"/>
    <lineage>
        <taxon>Bacteria</taxon>
        <taxon>Pseudomonadati</taxon>
        <taxon>Pseudomonadota</taxon>
        <taxon>Alphaproteobacteria</taxon>
        <taxon>Rickettsiales</taxon>
        <taxon>Anaplasmataceae</taxon>
        <taxon>Wolbachieae</taxon>
        <taxon>Wolbachia</taxon>
    </lineage>
</organism>
<comment type="caution">
    <text evidence="3">The sequence shown here is derived from an EMBL/GenBank/DDBJ whole genome shotgun (WGS) entry which is preliminary data.</text>
</comment>
<dbReference type="SUPFAM" id="SSF56925">
    <property type="entry name" value="OMPA-like"/>
    <property type="match status" value="1"/>
</dbReference>
<evidence type="ECO:0000259" key="2">
    <source>
        <dbReference type="Pfam" id="PF01617"/>
    </source>
</evidence>
<evidence type="ECO:0000313" key="3">
    <source>
        <dbReference type="EMBL" id="OEY86446.1"/>
    </source>
</evidence>
<dbReference type="RefSeq" id="WP_081326567.1">
    <property type="nucleotide sequence ID" value="NZ_MJMG01000010.1"/>
</dbReference>
<dbReference type="Pfam" id="PF01617">
    <property type="entry name" value="Surface_Ag_2"/>
    <property type="match status" value="1"/>
</dbReference>
<feature type="domain" description="Msp4/OMP-like" evidence="2">
    <location>
        <begin position="91"/>
        <end position="237"/>
    </location>
</feature>
<feature type="region of interest" description="Disordered" evidence="1">
    <location>
        <begin position="240"/>
        <end position="259"/>
    </location>
</feature>
<sequence>MMEIKVLGALIPLIFTHACFCACGEQGRDIKGHDIKGRYIVTEPYFKYGYYGQFFNTISLPEIKGHEGNIINDATLKNKLVQNMESQPLAKYQTSYTPPFAAHIALGGRIRGHILELEGMYSLVKTTNINLNNGALILRYKGSSDNQIYGVTINNDRIENVSVIVNYHCYWKIKSFSFCLYAGCGLGGTMIKMYEKSSLRPAGQIKVGLNYRITQDTDLHIGYRYFHVMGNSSKFETYRRASDSGVDGESPPSQQQKVDNPTILSHSFFGTHGMEAGLVIRLHN</sequence>
<protein>
    <recommendedName>
        <fullName evidence="2">Msp4/OMP-like domain-containing protein</fullName>
    </recommendedName>
</protein>
<reference evidence="3 4" key="1">
    <citation type="submission" date="2016-09" db="EMBL/GenBank/DDBJ databases">
        <title>Genomic evidence for plant-parasitic nematodes as the earliest Wolbachia hosts.</title>
        <authorList>
            <person name="Brown A.M."/>
            <person name="Wasala S.K."/>
            <person name="Howe D.K."/>
            <person name="Peetz A.B."/>
            <person name="Zasada I.A."/>
            <person name="Denver D.R."/>
        </authorList>
    </citation>
    <scope>NUCLEOTIDE SEQUENCE [LARGE SCALE GENOMIC DNA]</scope>
    <source>
        <strain evidence="4">wPpe</strain>
    </source>
</reference>
<dbReference type="InterPro" id="IPR002566">
    <property type="entry name" value="Msp4_OMP-like"/>
</dbReference>
<keyword evidence="4" id="KW-1185">Reference proteome</keyword>
<accession>A0A1E7QJC5</accession>
<evidence type="ECO:0000256" key="1">
    <source>
        <dbReference type="SAM" id="MobiDB-lite"/>
    </source>
</evidence>
<dbReference type="Gene3D" id="2.40.160.20">
    <property type="match status" value="1"/>
</dbReference>
<dbReference type="Proteomes" id="UP000175679">
    <property type="component" value="Unassembled WGS sequence"/>
</dbReference>
<dbReference type="AlphaFoldDB" id="A0A1E7QJC5"/>
<name>A0A1E7QJC5_WOLPI</name>
<dbReference type="EMBL" id="MJMG01000010">
    <property type="protein sequence ID" value="OEY86446.1"/>
    <property type="molecule type" value="Genomic_DNA"/>
</dbReference>
<proteinExistence type="predicted"/>
<dbReference type="OrthoDB" id="189250at2"/>
<evidence type="ECO:0000313" key="4">
    <source>
        <dbReference type="Proteomes" id="UP000175679"/>
    </source>
</evidence>
<dbReference type="InterPro" id="IPR011250">
    <property type="entry name" value="OMP/PagP_B-barrel"/>
</dbReference>
<gene>
    <name evidence="3" type="ORF">BIY23_03970</name>
</gene>